<evidence type="ECO:0000313" key="4">
    <source>
        <dbReference type="EMBL" id="SCA55321.1"/>
    </source>
</evidence>
<keyword evidence="1" id="KW-0378">Hydrolase</keyword>
<dbReference type="Gene3D" id="3.30.450.20">
    <property type="entry name" value="PAS domain"/>
    <property type="match status" value="1"/>
</dbReference>
<dbReference type="Pfam" id="PF07228">
    <property type="entry name" value="SpoIIE"/>
    <property type="match status" value="1"/>
</dbReference>
<keyword evidence="2" id="KW-0812">Transmembrane</keyword>
<dbReference type="InterPro" id="IPR001932">
    <property type="entry name" value="PPM-type_phosphatase-like_dom"/>
</dbReference>
<accession>A0A1C3RDK9</accession>
<feature type="transmembrane region" description="Helical" evidence="2">
    <location>
        <begin position="19"/>
        <end position="38"/>
    </location>
</feature>
<feature type="domain" description="PPM-type phosphatase" evidence="3">
    <location>
        <begin position="519"/>
        <end position="715"/>
    </location>
</feature>
<dbReference type="Proteomes" id="UP000231658">
    <property type="component" value="Unassembled WGS sequence"/>
</dbReference>
<proteinExistence type="predicted"/>
<dbReference type="AlphaFoldDB" id="A0A1C3RDK9"/>
<protein>
    <recommendedName>
        <fullName evidence="3">PPM-type phosphatase domain-containing protein</fullName>
    </recommendedName>
</protein>
<keyword evidence="2" id="KW-0472">Membrane</keyword>
<evidence type="ECO:0000259" key="3">
    <source>
        <dbReference type="Pfam" id="PF07228"/>
    </source>
</evidence>
<sequence length="726" mass="82399">MQVINREHNISTNSNRRTFYVVTLVVGFVLIGLIYLYAQSLKNDVEAVNARNNQQVSSNILVLKNHIKNLILYTEVLGRLEAKASIENAEKANDWAQKNFESFLINVPELFGFALVEKGQILLKAGFQENDIPDELIISLGKPKSIFPARLEVRKEISTKQSKLRLLPLTQRIVQDKRKIFGVVLLSAPKIEELIKNANEENIIHSSLVDNAGRVLVSGHKGQTITKAQDELSSLLNKSVLGFSDVIASEKGLAGKEINYLAVPVSPFPINLIAIYRPVMLFAEQINKIVIFSVIVISAFSIFVFFFYRTSTKLDAHQGHLESLVEERTQELEERTGLLQTVLASMTVGIVAFNKDLKLIAWNKQFLKIRDYPEELVKIGTEFSVLMDFDSQRHEFGDELPELSTLDLIERSKRFEYHEFERKRPDGRYIEVRGGPIPGGGFVSTYTDISERKENEKMLREAYSIISDSIDYAANIQRSILPNIHKFADIFEDYCVFWEPRDRVGGDMYWVRKWGDGDLILLGDCTGHGVPGAFMTLIVTGALDGALDQVEPGNVSALLQYIHQNVQNSLSQDQEHGTSDDGLEVGACFLSKNHKELTYSGARFSLFKIENDEVVEIKGTKKGIGYRMIPYDQNYPSHCIELNDTQSFFLTTDGLIDQIGGERKRMFGKKRFKNLLLSLRGVPLFEQKFRILEAVADYQGYEIRRDDMALISFKVKQDQDNHDYII</sequence>
<dbReference type="GO" id="GO:0016791">
    <property type="term" value="F:phosphatase activity"/>
    <property type="evidence" value="ECO:0007669"/>
    <property type="project" value="TreeGrafter"/>
</dbReference>
<dbReference type="SUPFAM" id="SSF55785">
    <property type="entry name" value="PYP-like sensor domain (PAS domain)"/>
    <property type="match status" value="1"/>
</dbReference>
<organism evidence="4 5">
    <name type="scientific">Candidatus Terasakiella magnetica</name>
    <dbReference type="NCBI Taxonomy" id="1867952"/>
    <lineage>
        <taxon>Bacteria</taxon>
        <taxon>Pseudomonadati</taxon>
        <taxon>Pseudomonadota</taxon>
        <taxon>Alphaproteobacteria</taxon>
        <taxon>Rhodospirillales</taxon>
        <taxon>Terasakiellaceae</taxon>
        <taxon>Terasakiella</taxon>
    </lineage>
</organism>
<feature type="transmembrane region" description="Helical" evidence="2">
    <location>
        <begin position="289"/>
        <end position="308"/>
    </location>
</feature>
<dbReference type="EMBL" id="FLYE01000001">
    <property type="protein sequence ID" value="SCA55321.1"/>
    <property type="molecule type" value="Genomic_DNA"/>
</dbReference>
<reference evidence="4 5" key="1">
    <citation type="submission" date="2016-07" db="EMBL/GenBank/DDBJ databases">
        <authorList>
            <person name="Lefevre C.T."/>
        </authorList>
    </citation>
    <scope>NUCLEOTIDE SEQUENCE [LARGE SCALE GENOMIC DNA]</scope>
    <source>
        <strain evidence="4">PR1</strain>
    </source>
</reference>
<name>A0A1C3RDK9_9PROT</name>
<dbReference type="PANTHER" id="PTHR43156">
    <property type="entry name" value="STAGE II SPORULATION PROTEIN E-RELATED"/>
    <property type="match status" value="1"/>
</dbReference>
<dbReference type="STRING" id="1867952.MTBPR1_10568"/>
<dbReference type="PANTHER" id="PTHR43156:SF9">
    <property type="entry name" value="HAMP DOMAIN-CONTAINING PROTEIN"/>
    <property type="match status" value="1"/>
</dbReference>
<dbReference type="OrthoDB" id="5496380at2"/>
<evidence type="ECO:0000256" key="2">
    <source>
        <dbReference type="SAM" id="Phobius"/>
    </source>
</evidence>
<evidence type="ECO:0000313" key="5">
    <source>
        <dbReference type="Proteomes" id="UP000231658"/>
    </source>
</evidence>
<dbReference type="Gene3D" id="3.60.40.10">
    <property type="entry name" value="PPM-type phosphatase domain"/>
    <property type="match status" value="1"/>
</dbReference>
<dbReference type="InterPro" id="IPR052016">
    <property type="entry name" value="Bact_Sigma-Reg"/>
</dbReference>
<keyword evidence="2" id="KW-1133">Transmembrane helix</keyword>
<dbReference type="Pfam" id="PF12860">
    <property type="entry name" value="PAS_7"/>
    <property type="match status" value="1"/>
</dbReference>
<dbReference type="InterPro" id="IPR036457">
    <property type="entry name" value="PPM-type-like_dom_sf"/>
</dbReference>
<gene>
    <name evidence="4" type="ORF">MTBPR1_10568</name>
</gene>
<dbReference type="InterPro" id="IPR035965">
    <property type="entry name" value="PAS-like_dom_sf"/>
</dbReference>
<evidence type="ECO:0000256" key="1">
    <source>
        <dbReference type="ARBA" id="ARBA00022801"/>
    </source>
</evidence>
<keyword evidence="5" id="KW-1185">Reference proteome</keyword>